<accession>B3DXB3</accession>
<dbReference type="Pfam" id="PF05116">
    <property type="entry name" value="S6PP"/>
    <property type="match status" value="1"/>
</dbReference>
<sequence length="264" mass="30512">MLPPFLFCTDFDGTLLPVDKERKIAEEFYELLLKKKIHHHFLWIINTGRSWESLLEELNRLQIPFFPDWVVLYEKEIYKVKGSHIYPLEEWNDYCKRLQAALFDSLNFFFEELVQYLIKNTGAKLNSSSCSPIEIEASSQAEADQISAYIDLKLQHYPSLTYHRNFVYFRFAHKNFHKGSALKQIQAILEIPPQNSMACGDHFNDLPMLDLEIASHLACPANAVEVVKEKVAAQGGYIAHKEASLGIIEALLKLEEEIFSFPKI</sequence>
<proteinExistence type="predicted"/>
<dbReference type="GO" id="GO:0000287">
    <property type="term" value="F:magnesium ion binding"/>
    <property type="evidence" value="ECO:0007669"/>
    <property type="project" value="TreeGrafter"/>
</dbReference>
<evidence type="ECO:0000259" key="1">
    <source>
        <dbReference type="Pfam" id="PF05116"/>
    </source>
</evidence>
<dbReference type="AlphaFoldDB" id="B3DXB3"/>
<dbReference type="OrthoDB" id="9790031at2"/>
<dbReference type="InterPro" id="IPR006380">
    <property type="entry name" value="SPP-like_dom"/>
</dbReference>
<evidence type="ECO:0000313" key="2">
    <source>
        <dbReference type="EMBL" id="ACD83822.1"/>
    </source>
</evidence>
<dbReference type="SUPFAM" id="SSF56784">
    <property type="entry name" value="HAD-like"/>
    <property type="match status" value="1"/>
</dbReference>
<keyword evidence="2" id="KW-0378">Hydrolase</keyword>
<evidence type="ECO:0000313" key="3">
    <source>
        <dbReference type="Proteomes" id="UP000009149"/>
    </source>
</evidence>
<name>B3DXB3_METI4</name>
<dbReference type="HOGENOM" id="CLU_1052963_0_0_0"/>
<dbReference type="Gene3D" id="3.40.50.1000">
    <property type="entry name" value="HAD superfamily/HAD-like"/>
    <property type="match status" value="2"/>
</dbReference>
<dbReference type="RefSeq" id="WP_012464104.1">
    <property type="nucleotide sequence ID" value="NC_010794.1"/>
</dbReference>
<dbReference type="STRING" id="481448.Minf_1768"/>
<dbReference type="eggNOG" id="COG0561">
    <property type="taxonomic scope" value="Bacteria"/>
</dbReference>
<dbReference type="PANTHER" id="PTHR10000:SF8">
    <property type="entry name" value="HAD SUPERFAMILY HYDROLASE-LIKE, TYPE 3"/>
    <property type="match status" value="1"/>
</dbReference>
<feature type="domain" description="Sucrose phosphatase-like" evidence="1">
    <location>
        <begin position="4"/>
        <end position="251"/>
    </location>
</feature>
<dbReference type="InterPro" id="IPR036412">
    <property type="entry name" value="HAD-like_sf"/>
</dbReference>
<reference evidence="2 3" key="1">
    <citation type="journal article" date="2008" name="Biol. Direct">
        <title>Complete genome sequence of the extremely acidophilic methanotroph isolate V4, Methylacidiphilum infernorum, a representative of the bacterial phylum Verrucomicrobia.</title>
        <authorList>
            <person name="Hou S."/>
            <person name="Makarova K.S."/>
            <person name="Saw J.H."/>
            <person name="Senin P."/>
            <person name="Ly B.V."/>
            <person name="Zhou Z."/>
            <person name="Ren Y."/>
            <person name="Wang J."/>
            <person name="Galperin M.Y."/>
            <person name="Omelchenko M.V."/>
            <person name="Wolf Y.I."/>
            <person name="Yutin N."/>
            <person name="Koonin E.V."/>
            <person name="Stott M.B."/>
            <person name="Mountain B.W."/>
            <person name="Crowe M.A."/>
            <person name="Smirnova A.V."/>
            <person name="Dunfield P.F."/>
            <person name="Feng L."/>
            <person name="Wang L."/>
            <person name="Alam M."/>
        </authorList>
    </citation>
    <scope>NUCLEOTIDE SEQUENCE [LARGE SCALE GENOMIC DNA]</scope>
    <source>
        <strain evidence="3">Isolate V4</strain>
    </source>
</reference>
<organism evidence="2 3">
    <name type="scientific">Methylacidiphilum infernorum (isolate V4)</name>
    <name type="common">Methylokorus infernorum (strain V4)</name>
    <dbReference type="NCBI Taxonomy" id="481448"/>
    <lineage>
        <taxon>Bacteria</taxon>
        <taxon>Pseudomonadati</taxon>
        <taxon>Verrucomicrobiota</taxon>
        <taxon>Methylacidiphilae</taxon>
        <taxon>Methylacidiphilales</taxon>
        <taxon>Methylacidiphilaceae</taxon>
        <taxon>Methylacidiphilum (ex Ratnadevi et al. 2023)</taxon>
    </lineage>
</organism>
<dbReference type="PANTHER" id="PTHR10000">
    <property type="entry name" value="PHOSPHOSERINE PHOSPHATASE"/>
    <property type="match status" value="1"/>
</dbReference>
<dbReference type="GO" id="GO:0005829">
    <property type="term" value="C:cytosol"/>
    <property type="evidence" value="ECO:0007669"/>
    <property type="project" value="TreeGrafter"/>
</dbReference>
<protein>
    <submittedName>
        <fullName evidence="2">HAD superfamily hydrolase</fullName>
    </submittedName>
</protein>
<dbReference type="InterPro" id="IPR023214">
    <property type="entry name" value="HAD_sf"/>
</dbReference>
<dbReference type="KEGG" id="min:Minf_1768"/>
<dbReference type="EMBL" id="CP000975">
    <property type="protein sequence ID" value="ACD83822.1"/>
    <property type="molecule type" value="Genomic_DNA"/>
</dbReference>
<dbReference type="Proteomes" id="UP000009149">
    <property type="component" value="Chromosome"/>
</dbReference>
<dbReference type="GO" id="GO:0016791">
    <property type="term" value="F:phosphatase activity"/>
    <property type="evidence" value="ECO:0007669"/>
    <property type="project" value="UniProtKB-ARBA"/>
</dbReference>
<gene>
    <name evidence="2" type="primary">cof</name>
    <name evidence="2" type="ordered locus">Minf_1768</name>
</gene>